<reference evidence="15 16" key="1">
    <citation type="journal article" date="2011" name="Science">
        <title>The Selaginella genome identifies genetic changes associated with the evolution of vascular plants.</title>
        <authorList>
            <person name="Banks J.A."/>
            <person name="Nishiyama T."/>
            <person name="Hasebe M."/>
            <person name="Bowman J.L."/>
            <person name="Gribskov M."/>
            <person name="dePamphilis C."/>
            <person name="Albert V.A."/>
            <person name="Aono N."/>
            <person name="Aoyama T."/>
            <person name="Ambrose B.A."/>
            <person name="Ashton N.W."/>
            <person name="Axtell M.J."/>
            <person name="Barker E."/>
            <person name="Barker M.S."/>
            <person name="Bennetzen J.L."/>
            <person name="Bonawitz N.D."/>
            <person name="Chapple C."/>
            <person name="Cheng C."/>
            <person name="Correa L.G."/>
            <person name="Dacre M."/>
            <person name="DeBarry J."/>
            <person name="Dreyer I."/>
            <person name="Elias M."/>
            <person name="Engstrom E.M."/>
            <person name="Estelle M."/>
            <person name="Feng L."/>
            <person name="Finet C."/>
            <person name="Floyd S.K."/>
            <person name="Frommer W.B."/>
            <person name="Fujita T."/>
            <person name="Gramzow L."/>
            <person name="Gutensohn M."/>
            <person name="Harholt J."/>
            <person name="Hattori M."/>
            <person name="Heyl A."/>
            <person name="Hirai T."/>
            <person name="Hiwatashi Y."/>
            <person name="Ishikawa M."/>
            <person name="Iwata M."/>
            <person name="Karol K.G."/>
            <person name="Koehler B."/>
            <person name="Kolukisaoglu U."/>
            <person name="Kubo M."/>
            <person name="Kurata T."/>
            <person name="Lalonde S."/>
            <person name="Li K."/>
            <person name="Li Y."/>
            <person name="Litt A."/>
            <person name="Lyons E."/>
            <person name="Manning G."/>
            <person name="Maruyama T."/>
            <person name="Michael T.P."/>
            <person name="Mikami K."/>
            <person name="Miyazaki S."/>
            <person name="Morinaga S."/>
            <person name="Murata T."/>
            <person name="Mueller-Roeber B."/>
            <person name="Nelson D.R."/>
            <person name="Obara M."/>
            <person name="Oguri Y."/>
            <person name="Olmstead R.G."/>
            <person name="Onodera N."/>
            <person name="Petersen B.L."/>
            <person name="Pils B."/>
            <person name="Prigge M."/>
            <person name="Rensing S.A."/>
            <person name="Riano-Pachon D.M."/>
            <person name="Roberts A.W."/>
            <person name="Sato Y."/>
            <person name="Scheller H.V."/>
            <person name="Schulz B."/>
            <person name="Schulz C."/>
            <person name="Shakirov E.V."/>
            <person name="Shibagaki N."/>
            <person name="Shinohara N."/>
            <person name="Shippen D.E."/>
            <person name="Soerensen I."/>
            <person name="Sotooka R."/>
            <person name="Sugimoto N."/>
            <person name="Sugita M."/>
            <person name="Sumikawa N."/>
            <person name="Tanurdzic M."/>
            <person name="Theissen G."/>
            <person name="Ulvskov P."/>
            <person name="Wakazuki S."/>
            <person name="Weng J.K."/>
            <person name="Willats W.W."/>
            <person name="Wipf D."/>
            <person name="Wolf P.G."/>
            <person name="Yang L."/>
            <person name="Zimmer A.D."/>
            <person name="Zhu Q."/>
            <person name="Mitros T."/>
            <person name="Hellsten U."/>
            <person name="Loque D."/>
            <person name="Otillar R."/>
            <person name="Salamov A."/>
            <person name="Schmutz J."/>
            <person name="Shapiro H."/>
            <person name="Lindquist E."/>
            <person name="Lucas S."/>
            <person name="Rokhsar D."/>
            <person name="Grigoriev I.V."/>
        </authorList>
    </citation>
    <scope>NUCLEOTIDE SEQUENCE [LARGE SCALE GENOMIC DNA]</scope>
</reference>
<dbReference type="GO" id="GO:0005634">
    <property type="term" value="C:nucleus"/>
    <property type="evidence" value="ECO:0007669"/>
    <property type="project" value="UniProtKB-SubCell"/>
</dbReference>
<dbReference type="FunFam" id="1.10.340.30:FF:000051">
    <property type="entry name" value="Methyl-CpG-binding domain protein 4"/>
    <property type="match status" value="1"/>
</dbReference>
<dbReference type="AlphaFoldDB" id="D8SWP6"/>
<dbReference type="KEGG" id="smo:SELMODRAFT_4607"/>
<dbReference type="eggNOG" id="ENOG502RY32">
    <property type="taxonomic scope" value="Eukaryota"/>
</dbReference>
<evidence type="ECO:0000256" key="3">
    <source>
        <dbReference type="ARBA" id="ARBA00022763"/>
    </source>
</evidence>
<feature type="non-terminal residue" evidence="15">
    <location>
        <position position="139"/>
    </location>
</feature>
<comment type="function">
    <text evidence="8">Mismatch-specific DNA N-glycosylase involved in DNA repair. Has thymine glycosylase activity and is specific for G:T mismatches within methylated and unmethylated CpG sites. Can also remove uracil or 5-fluorouracil in G:U mismatches. Has no lyase activity. Was first identified as methyl-CpG-binding protein.</text>
</comment>
<name>D8SWP6_SELML</name>
<dbReference type="EMBL" id="GL377696">
    <property type="protein sequence ID" value="EFJ06644.1"/>
    <property type="molecule type" value="Genomic_DNA"/>
</dbReference>
<dbReference type="Gramene" id="EFJ11057">
    <property type="protein sequence ID" value="EFJ11057"/>
    <property type="gene ID" value="SELMODRAFT_6975"/>
</dbReference>
<organism evidence="16">
    <name type="scientific">Selaginella moellendorffii</name>
    <name type="common">Spikemoss</name>
    <dbReference type="NCBI Taxonomy" id="88036"/>
    <lineage>
        <taxon>Eukaryota</taxon>
        <taxon>Viridiplantae</taxon>
        <taxon>Streptophyta</taxon>
        <taxon>Embryophyta</taxon>
        <taxon>Tracheophyta</taxon>
        <taxon>Lycopodiopsida</taxon>
        <taxon>Selaginellales</taxon>
        <taxon>Selaginellaceae</taxon>
        <taxon>Selaginella</taxon>
    </lineage>
</organism>
<dbReference type="InterPro" id="IPR003265">
    <property type="entry name" value="HhH-GPD_domain"/>
</dbReference>
<dbReference type="GO" id="GO:0016787">
    <property type="term" value="F:hydrolase activity"/>
    <property type="evidence" value="ECO:0007669"/>
    <property type="project" value="UniProtKB-KW"/>
</dbReference>
<feature type="domain" description="HhH-GPD" evidence="13">
    <location>
        <begin position="25"/>
        <end position="137"/>
    </location>
</feature>
<evidence type="ECO:0000256" key="1">
    <source>
        <dbReference type="ARBA" id="ARBA00004123"/>
    </source>
</evidence>
<evidence type="ECO:0000256" key="8">
    <source>
        <dbReference type="ARBA" id="ARBA00055831"/>
    </source>
</evidence>
<proteinExistence type="predicted"/>
<sequence>WIPPRSPHKLIQEKLFHDPWKVVMACIFLHRTTGAQTKKMLWDFFKLFPGPQHLIDAPAEMVEPLIKPLGLHKKRLELIKRFSHEYLYTDWTDISQLHGVGTYAEDAYMIFVEGRWKEVIPDDAMLEQYWNWLHVNSEE</sequence>
<keyword evidence="7" id="KW-0539">Nucleus</keyword>
<comment type="subunit">
    <text evidence="9">Interacts with MLH1.</text>
</comment>
<evidence type="ECO:0000313" key="16">
    <source>
        <dbReference type="Proteomes" id="UP000001514"/>
    </source>
</evidence>
<protein>
    <recommendedName>
        <fullName evidence="10">Methyl-CpG-binding domain protein 4</fullName>
    </recommendedName>
    <alternativeName>
        <fullName evidence="11">Methyl-CpG-binding protein MBD4</fullName>
    </alternativeName>
    <alternativeName>
        <fullName evidence="12">Mismatch-specific DNA N-glycosylase</fullName>
    </alternativeName>
</protein>
<evidence type="ECO:0000256" key="2">
    <source>
        <dbReference type="ARBA" id="ARBA00022553"/>
    </source>
</evidence>
<evidence type="ECO:0000256" key="10">
    <source>
        <dbReference type="ARBA" id="ARBA00069821"/>
    </source>
</evidence>
<dbReference type="Gramene" id="EFJ06644">
    <property type="protein sequence ID" value="EFJ06644"/>
    <property type="gene ID" value="SELMODRAFT_4607"/>
</dbReference>
<evidence type="ECO:0000313" key="14">
    <source>
        <dbReference type="EMBL" id="EFJ06644.1"/>
    </source>
</evidence>
<keyword evidence="5" id="KW-0238">DNA-binding</keyword>
<comment type="subcellular location">
    <subcellularLocation>
        <location evidence="1">Nucleus</location>
    </subcellularLocation>
</comment>
<dbReference type="Proteomes" id="UP000001514">
    <property type="component" value="Unassembled WGS sequence"/>
</dbReference>
<dbReference type="Pfam" id="PF00730">
    <property type="entry name" value="HhH-GPD"/>
    <property type="match status" value="1"/>
</dbReference>
<evidence type="ECO:0000313" key="15">
    <source>
        <dbReference type="EMBL" id="EFJ11057.1"/>
    </source>
</evidence>
<dbReference type="STRING" id="88036.D8SWP6"/>
<dbReference type="SUPFAM" id="SSF48150">
    <property type="entry name" value="DNA-glycosylase"/>
    <property type="match status" value="1"/>
</dbReference>
<dbReference type="InterPro" id="IPR045138">
    <property type="entry name" value="MeCP2/MBD4"/>
</dbReference>
<evidence type="ECO:0000256" key="5">
    <source>
        <dbReference type="ARBA" id="ARBA00023125"/>
    </source>
</evidence>
<keyword evidence="4" id="KW-0378">Hydrolase</keyword>
<dbReference type="KEGG" id="smo:SELMODRAFT_6975"/>
<dbReference type="OrthoDB" id="10265068at2759"/>
<dbReference type="EMBL" id="GL377649">
    <property type="protein sequence ID" value="EFJ11057.1"/>
    <property type="molecule type" value="Genomic_DNA"/>
</dbReference>
<accession>D8SWP6</accession>
<keyword evidence="6" id="KW-0234">DNA repair</keyword>
<dbReference type="GO" id="GO:0003677">
    <property type="term" value="F:DNA binding"/>
    <property type="evidence" value="ECO:0007669"/>
    <property type="project" value="UniProtKB-KW"/>
</dbReference>
<dbReference type="InterPro" id="IPR011257">
    <property type="entry name" value="DNA_glycosylase"/>
</dbReference>
<gene>
    <name evidence="14" type="ORF">SELMODRAFT_4607</name>
    <name evidence="15" type="ORF">SELMODRAFT_6975</name>
</gene>
<evidence type="ECO:0000256" key="12">
    <source>
        <dbReference type="ARBA" id="ARBA00083330"/>
    </source>
</evidence>
<keyword evidence="16" id="KW-1185">Reference proteome</keyword>
<dbReference type="HOGENOM" id="CLU_144368_0_0_1"/>
<dbReference type="OMA" id="WRQVTPD"/>
<evidence type="ECO:0000256" key="11">
    <source>
        <dbReference type="ARBA" id="ARBA00076709"/>
    </source>
</evidence>
<feature type="non-terminal residue" evidence="15">
    <location>
        <position position="1"/>
    </location>
</feature>
<evidence type="ECO:0000256" key="4">
    <source>
        <dbReference type="ARBA" id="ARBA00022801"/>
    </source>
</evidence>
<evidence type="ECO:0000256" key="6">
    <source>
        <dbReference type="ARBA" id="ARBA00023204"/>
    </source>
</evidence>
<keyword evidence="3" id="KW-0227">DNA damage</keyword>
<dbReference type="InParanoid" id="D8SWP6"/>
<dbReference type="Gene3D" id="1.10.340.30">
    <property type="entry name" value="Hypothetical protein, domain 2"/>
    <property type="match status" value="1"/>
</dbReference>
<dbReference type="PANTHER" id="PTHR15074:SF0">
    <property type="entry name" value="METHYL-CPG-BINDING DOMAIN PROTEIN 4-LIKE PROTEIN"/>
    <property type="match status" value="1"/>
</dbReference>
<evidence type="ECO:0000256" key="7">
    <source>
        <dbReference type="ARBA" id="ARBA00023242"/>
    </source>
</evidence>
<evidence type="ECO:0000259" key="13">
    <source>
        <dbReference type="Pfam" id="PF00730"/>
    </source>
</evidence>
<keyword evidence="2" id="KW-0597">Phosphoprotein</keyword>
<dbReference type="GO" id="GO:0006284">
    <property type="term" value="P:base-excision repair"/>
    <property type="evidence" value="ECO:0007669"/>
    <property type="project" value="InterPro"/>
</dbReference>
<evidence type="ECO:0000256" key="9">
    <source>
        <dbReference type="ARBA" id="ARBA00062707"/>
    </source>
</evidence>
<dbReference type="PANTHER" id="PTHR15074">
    <property type="entry name" value="METHYL-CPG-BINDING PROTEIN"/>
    <property type="match status" value="1"/>
</dbReference>